<sequence>MYMKRNTYKLHVYVDDGILISEILIDHNIVQKKIGYSPEEINTALSSPDPTQGIMVVRINEASSLPVAIEMQQGCSLSDARLLLGRLKPSNDDQRSQLDPIILSLSSNGVFLHVLLFESQENEPQICLIGHTFGADSDGNAYGIGNKHLRIFVCSVDP</sequence>
<comment type="caution">
    <text evidence="1">The sequence shown here is derived from an EMBL/GenBank/DDBJ whole genome shotgun (WGS) entry which is preliminary data.</text>
</comment>
<name>A0ACB9E7A5_9ASTR</name>
<dbReference type="Proteomes" id="UP001056120">
    <property type="component" value="Linkage Group LG18"/>
</dbReference>
<keyword evidence="2" id="KW-1185">Reference proteome</keyword>
<reference evidence="1 2" key="2">
    <citation type="journal article" date="2022" name="Mol. Ecol. Resour.">
        <title>The genomes of chicory, endive, great burdock and yacon provide insights into Asteraceae paleo-polyploidization history and plant inulin production.</title>
        <authorList>
            <person name="Fan W."/>
            <person name="Wang S."/>
            <person name="Wang H."/>
            <person name="Wang A."/>
            <person name="Jiang F."/>
            <person name="Liu H."/>
            <person name="Zhao H."/>
            <person name="Xu D."/>
            <person name="Zhang Y."/>
        </authorList>
    </citation>
    <scope>NUCLEOTIDE SEQUENCE [LARGE SCALE GENOMIC DNA]</scope>
    <source>
        <strain evidence="2">cv. Yunnan</strain>
        <tissue evidence="1">Leaves</tissue>
    </source>
</reference>
<evidence type="ECO:0000313" key="1">
    <source>
        <dbReference type="EMBL" id="KAI3754483.1"/>
    </source>
</evidence>
<organism evidence="1 2">
    <name type="scientific">Smallanthus sonchifolius</name>
    <dbReference type="NCBI Taxonomy" id="185202"/>
    <lineage>
        <taxon>Eukaryota</taxon>
        <taxon>Viridiplantae</taxon>
        <taxon>Streptophyta</taxon>
        <taxon>Embryophyta</taxon>
        <taxon>Tracheophyta</taxon>
        <taxon>Spermatophyta</taxon>
        <taxon>Magnoliopsida</taxon>
        <taxon>eudicotyledons</taxon>
        <taxon>Gunneridae</taxon>
        <taxon>Pentapetalae</taxon>
        <taxon>asterids</taxon>
        <taxon>campanulids</taxon>
        <taxon>Asterales</taxon>
        <taxon>Asteraceae</taxon>
        <taxon>Asteroideae</taxon>
        <taxon>Heliantheae alliance</taxon>
        <taxon>Millerieae</taxon>
        <taxon>Smallanthus</taxon>
    </lineage>
</organism>
<dbReference type="EMBL" id="CM042035">
    <property type="protein sequence ID" value="KAI3754483.1"/>
    <property type="molecule type" value="Genomic_DNA"/>
</dbReference>
<evidence type="ECO:0000313" key="2">
    <source>
        <dbReference type="Proteomes" id="UP001056120"/>
    </source>
</evidence>
<protein>
    <submittedName>
        <fullName evidence="1">Uncharacterized protein</fullName>
    </submittedName>
</protein>
<accession>A0ACB9E7A5</accession>
<proteinExistence type="predicted"/>
<gene>
    <name evidence="1" type="ORF">L1987_54267</name>
</gene>
<reference evidence="2" key="1">
    <citation type="journal article" date="2022" name="Mol. Ecol. Resour.">
        <title>The genomes of chicory, endive, great burdock and yacon provide insights into Asteraceae palaeo-polyploidization history and plant inulin production.</title>
        <authorList>
            <person name="Fan W."/>
            <person name="Wang S."/>
            <person name="Wang H."/>
            <person name="Wang A."/>
            <person name="Jiang F."/>
            <person name="Liu H."/>
            <person name="Zhao H."/>
            <person name="Xu D."/>
            <person name="Zhang Y."/>
        </authorList>
    </citation>
    <scope>NUCLEOTIDE SEQUENCE [LARGE SCALE GENOMIC DNA]</scope>
    <source>
        <strain evidence="2">cv. Yunnan</strain>
    </source>
</reference>